<reference evidence="2" key="1">
    <citation type="journal article" date="2023" name="Mol. Phylogenet. Evol.">
        <title>Genome-scale phylogeny and comparative genomics of the fungal order Sordariales.</title>
        <authorList>
            <person name="Hensen N."/>
            <person name="Bonometti L."/>
            <person name="Westerberg I."/>
            <person name="Brannstrom I.O."/>
            <person name="Guillou S."/>
            <person name="Cros-Aarteil S."/>
            <person name="Calhoun S."/>
            <person name="Haridas S."/>
            <person name="Kuo A."/>
            <person name="Mondo S."/>
            <person name="Pangilinan J."/>
            <person name="Riley R."/>
            <person name="LaButti K."/>
            <person name="Andreopoulos B."/>
            <person name="Lipzen A."/>
            <person name="Chen C."/>
            <person name="Yan M."/>
            <person name="Daum C."/>
            <person name="Ng V."/>
            <person name="Clum A."/>
            <person name="Steindorff A."/>
            <person name="Ohm R.A."/>
            <person name="Martin F."/>
            <person name="Silar P."/>
            <person name="Natvig D.O."/>
            <person name="Lalanne C."/>
            <person name="Gautier V."/>
            <person name="Ament-Velasquez S.L."/>
            <person name="Kruys A."/>
            <person name="Hutchinson M.I."/>
            <person name="Powell A.J."/>
            <person name="Barry K."/>
            <person name="Miller A.N."/>
            <person name="Grigoriev I.V."/>
            <person name="Debuchy R."/>
            <person name="Gladieux P."/>
            <person name="Hiltunen Thoren M."/>
            <person name="Johannesson H."/>
        </authorList>
    </citation>
    <scope>NUCLEOTIDE SEQUENCE</scope>
    <source>
        <strain evidence="2">CBS 232.78</strain>
    </source>
</reference>
<protein>
    <submittedName>
        <fullName evidence="2">Uncharacterized protein</fullName>
    </submittedName>
</protein>
<accession>A0AAE0JXA6</accession>
<evidence type="ECO:0000256" key="1">
    <source>
        <dbReference type="SAM" id="Phobius"/>
    </source>
</evidence>
<feature type="non-terminal residue" evidence="2">
    <location>
        <position position="1"/>
    </location>
</feature>
<dbReference type="Proteomes" id="UP001285441">
    <property type="component" value="Unassembled WGS sequence"/>
</dbReference>
<dbReference type="EMBL" id="JAULSW010000021">
    <property type="protein sequence ID" value="KAK3365431.1"/>
    <property type="molecule type" value="Genomic_DNA"/>
</dbReference>
<gene>
    <name evidence="2" type="ORF">B0H63DRAFT_363157</name>
</gene>
<keyword evidence="3" id="KW-1185">Reference proteome</keyword>
<sequence>LNPVRLAIAIRGYWIQSRVSHIPDRFGVFLSGPPRRKVSEGNLVNFTMTFMAMHNAVIGCLFWLASLAWSFIPFL</sequence>
<organism evidence="2 3">
    <name type="scientific">Podospora didyma</name>
    <dbReference type="NCBI Taxonomy" id="330526"/>
    <lineage>
        <taxon>Eukaryota</taxon>
        <taxon>Fungi</taxon>
        <taxon>Dikarya</taxon>
        <taxon>Ascomycota</taxon>
        <taxon>Pezizomycotina</taxon>
        <taxon>Sordariomycetes</taxon>
        <taxon>Sordariomycetidae</taxon>
        <taxon>Sordariales</taxon>
        <taxon>Podosporaceae</taxon>
        <taxon>Podospora</taxon>
    </lineage>
</organism>
<keyword evidence="1" id="KW-0812">Transmembrane</keyword>
<evidence type="ECO:0000313" key="2">
    <source>
        <dbReference type="EMBL" id="KAK3365431.1"/>
    </source>
</evidence>
<comment type="caution">
    <text evidence="2">The sequence shown here is derived from an EMBL/GenBank/DDBJ whole genome shotgun (WGS) entry which is preliminary data.</text>
</comment>
<keyword evidence="1" id="KW-1133">Transmembrane helix</keyword>
<feature type="transmembrane region" description="Helical" evidence="1">
    <location>
        <begin position="43"/>
        <end position="72"/>
    </location>
</feature>
<proteinExistence type="predicted"/>
<reference evidence="2" key="2">
    <citation type="submission" date="2023-06" db="EMBL/GenBank/DDBJ databases">
        <authorList>
            <consortium name="Lawrence Berkeley National Laboratory"/>
            <person name="Haridas S."/>
            <person name="Hensen N."/>
            <person name="Bonometti L."/>
            <person name="Westerberg I."/>
            <person name="Brannstrom I.O."/>
            <person name="Guillou S."/>
            <person name="Cros-Aarteil S."/>
            <person name="Calhoun S."/>
            <person name="Kuo A."/>
            <person name="Mondo S."/>
            <person name="Pangilinan J."/>
            <person name="Riley R."/>
            <person name="LaButti K."/>
            <person name="Andreopoulos B."/>
            <person name="Lipzen A."/>
            <person name="Chen C."/>
            <person name="Yanf M."/>
            <person name="Daum C."/>
            <person name="Ng V."/>
            <person name="Clum A."/>
            <person name="Steindorff A."/>
            <person name="Ohm R."/>
            <person name="Martin F."/>
            <person name="Silar P."/>
            <person name="Natvig D."/>
            <person name="Lalanne C."/>
            <person name="Gautier V."/>
            <person name="Ament-velasquez S.L."/>
            <person name="Kruys A."/>
            <person name="Hutchinson M.I."/>
            <person name="Powell A.J."/>
            <person name="Barry K."/>
            <person name="Miller A.N."/>
            <person name="Grigoriev I.V."/>
            <person name="Debuchy R."/>
            <person name="Gladieux P."/>
            <person name="Thoren M.H."/>
            <person name="Johannesson H."/>
        </authorList>
    </citation>
    <scope>NUCLEOTIDE SEQUENCE</scope>
    <source>
        <strain evidence="2">CBS 232.78</strain>
    </source>
</reference>
<name>A0AAE0JXA6_9PEZI</name>
<evidence type="ECO:0000313" key="3">
    <source>
        <dbReference type="Proteomes" id="UP001285441"/>
    </source>
</evidence>
<dbReference type="AlphaFoldDB" id="A0AAE0JXA6"/>
<keyword evidence="1" id="KW-0472">Membrane</keyword>
<feature type="non-terminal residue" evidence="2">
    <location>
        <position position="75"/>
    </location>
</feature>